<comment type="caution">
    <text evidence="8">The sequence shown here is derived from an EMBL/GenBank/DDBJ whole genome shotgun (WGS) entry which is preliminary data.</text>
</comment>
<proteinExistence type="inferred from homology"/>
<keyword evidence="9" id="KW-1185">Reference proteome</keyword>
<feature type="transmembrane region" description="Helical" evidence="7">
    <location>
        <begin position="60"/>
        <end position="80"/>
    </location>
</feature>
<dbReference type="InterPro" id="IPR025929">
    <property type="entry name" value="INSIG_fam"/>
</dbReference>
<dbReference type="AlphaFoldDB" id="A0AAD5SQ66"/>
<protein>
    <submittedName>
        <fullName evidence="8">Uncharacterized protein</fullName>
    </submittedName>
</protein>
<dbReference type="GO" id="GO:0016126">
    <property type="term" value="P:sterol biosynthetic process"/>
    <property type="evidence" value="ECO:0007669"/>
    <property type="project" value="TreeGrafter"/>
</dbReference>
<evidence type="ECO:0000256" key="3">
    <source>
        <dbReference type="ARBA" id="ARBA00022692"/>
    </source>
</evidence>
<accession>A0AAD5SQ66</accession>
<keyword evidence="4" id="KW-0256">Endoplasmic reticulum</keyword>
<feature type="transmembrane region" description="Helical" evidence="7">
    <location>
        <begin position="136"/>
        <end position="160"/>
    </location>
</feature>
<evidence type="ECO:0000256" key="5">
    <source>
        <dbReference type="ARBA" id="ARBA00022989"/>
    </source>
</evidence>
<dbReference type="EMBL" id="JADGJH010003714">
    <property type="protein sequence ID" value="KAJ3089234.1"/>
    <property type="molecule type" value="Genomic_DNA"/>
</dbReference>
<evidence type="ECO:0000256" key="6">
    <source>
        <dbReference type="ARBA" id="ARBA00023136"/>
    </source>
</evidence>
<dbReference type="Pfam" id="PF07281">
    <property type="entry name" value="INSIG"/>
    <property type="match status" value="1"/>
</dbReference>
<keyword evidence="6 7" id="KW-0472">Membrane</keyword>
<evidence type="ECO:0000256" key="1">
    <source>
        <dbReference type="ARBA" id="ARBA00004477"/>
    </source>
</evidence>
<evidence type="ECO:0000313" key="8">
    <source>
        <dbReference type="EMBL" id="KAJ3089234.1"/>
    </source>
</evidence>
<dbReference type="PANTHER" id="PTHR15301:SF3">
    <property type="entry name" value="PROTEIN NSG1-RELATED"/>
    <property type="match status" value="1"/>
</dbReference>
<dbReference type="Proteomes" id="UP001211907">
    <property type="component" value="Unassembled WGS sequence"/>
</dbReference>
<dbReference type="GO" id="GO:0005789">
    <property type="term" value="C:endoplasmic reticulum membrane"/>
    <property type="evidence" value="ECO:0007669"/>
    <property type="project" value="UniProtKB-SubCell"/>
</dbReference>
<evidence type="ECO:0000313" key="9">
    <source>
        <dbReference type="Proteomes" id="UP001211907"/>
    </source>
</evidence>
<evidence type="ECO:0000256" key="7">
    <source>
        <dbReference type="SAM" id="Phobius"/>
    </source>
</evidence>
<gene>
    <name evidence="8" type="ORF">HK100_007821</name>
</gene>
<sequence>MIGTNSLHANPVLSHITVAHVATQSSEHSQQQSKVARKYQNNEYHPQRHTQNTHIISDNILPPLLFGLAAVLIGSTYPILDTLVSSTPTLPSFHRTHQTFRLIGAALGLRYASDKLAWTDAFQATAAHAVISIGTWLLFDASIVGIVGGSGFVAVVFTVLRCGGDGGFGSGGLFLASLCWGNVGRLLFFWQ</sequence>
<evidence type="ECO:0000256" key="2">
    <source>
        <dbReference type="ARBA" id="ARBA00007475"/>
    </source>
</evidence>
<comment type="similarity">
    <text evidence="2">Belongs to the INSIG family.</text>
</comment>
<feature type="transmembrane region" description="Helical" evidence="7">
    <location>
        <begin position="172"/>
        <end position="190"/>
    </location>
</feature>
<name>A0AAD5SQ66_9FUNG</name>
<keyword evidence="5 7" id="KW-1133">Transmembrane helix</keyword>
<evidence type="ECO:0000256" key="4">
    <source>
        <dbReference type="ARBA" id="ARBA00022824"/>
    </source>
</evidence>
<keyword evidence="3 7" id="KW-0812">Transmembrane</keyword>
<reference evidence="8" key="1">
    <citation type="submission" date="2020-05" db="EMBL/GenBank/DDBJ databases">
        <title>Phylogenomic resolution of chytrid fungi.</title>
        <authorList>
            <person name="Stajich J.E."/>
            <person name="Amses K."/>
            <person name="Simmons R."/>
            <person name="Seto K."/>
            <person name="Myers J."/>
            <person name="Bonds A."/>
            <person name="Quandt C.A."/>
            <person name="Barry K."/>
            <person name="Liu P."/>
            <person name="Grigoriev I."/>
            <person name="Longcore J.E."/>
            <person name="James T.Y."/>
        </authorList>
    </citation>
    <scope>NUCLEOTIDE SEQUENCE</scope>
    <source>
        <strain evidence="8">JEL0513</strain>
    </source>
</reference>
<comment type="subcellular location">
    <subcellularLocation>
        <location evidence="1">Endoplasmic reticulum membrane</location>
        <topology evidence="1">Multi-pass membrane protein</topology>
    </subcellularLocation>
</comment>
<organism evidence="8 9">
    <name type="scientific">Physocladia obscura</name>
    <dbReference type="NCBI Taxonomy" id="109957"/>
    <lineage>
        <taxon>Eukaryota</taxon>
        <taxon>Fungi</taxon>
        <taxon>Fungi incertae sedis</taxon>
        <taxon>Chytridiomycota</taxon>
        <taxon>Chytridiomycota incertae sedis</taxon>
        <taxon>Chytridiomycetes</taxon>
        <taxon>Chytridiales</taxon>
        <taxon>Chytriomycetaceae</taxon>
        <taxon>Physocladia</taxon>
    </lineage>
</organism>
<dbReference type="PANTHER" id="PTHR15301">
    <property type="entry name" value="INSULIN-INDUCED GENE 1"/>
    <property type="match status" value="1"/>
</dbReference>